<dbReference type="GO" id="GO:0008146">
    <property type="term" value="F:sulfotransferase activity"/>
    <property type="evidence" value="ECO:0007669"/>
    <property type="project" value="InterPro"/>
</dbReference>
<dbReference type="Pfam" id="PF00685">
    <property type="entry name" value="Sulfotransfer_1"/>
    <property type="match status" value="1"/>
</dbReference>
<comment type="similarity">
    <text evidence="1">Belongs to the sulfotransferase 1 family.</text>
</comment>
<dbReference type="AlphaFoldDB" id="A0AAU9XJS6"/>
<dbReference type="Gene3D" id="3.40.50.300">
    <property type="entry name" value="P-loop containing nucleotide triphosphate hydrolases"/>
    <property type="match status" value="1"/>
</dbReference>
<keyword evidence="5" id="KW-1185">Reference proteome</keyword>
<evidence type="ECO:0000259" key="3">
    <source>
        <dbReference type="Pfam" id="PF00685"/>
    </source>
</evidence>
<organism evidence="4 5">
    <name type="scientific">Pocillopora meandrina</name>
    <dbReference type="NCBI Taxonomy" id="46732"/>
    <lineage>
        <taxon>Eukaryota</taxon>
        <taxon>Metazoa</taxon>
        <taxon>Cnidaria</taxon>
        <taxon>Anthozoa</taxon>
        <taxon>Hexacorallia</taxon>
        <taxon>Scleractinia</taxon>
        <taxon>Astrocoeniina</taxon>
        <taxon>Pocilloporidae</taxon>
        <taxon>Pocillopora</taxon>
    </lineage>
</organism>
<dbReference type="PANTHER" id="PTHR11783">
    <property type="entry name" value="SULFOTRANSFERASE SULT"/>
    <property type="match status" value="1"/>
</dbReference>
<evidence type="ECO:0000313" key="5">
    <source>
        <dbReference type="Proteomes" id="UP001159428"/>
    </source>
</evidence>
<reference evidence="4 5" key="1">
    <citation type="submission" date="2022-05" db="EMBL/GenBank/DDBJ databases">
        <authorList>
            <consortium name="Genoscope - CEA"/>
            <person name="William W."/>
        </authorList>
    </citation>
    <scope>NUCLEOTIDE SEQUENCE [LARGE SCALE GENOMIC DNA]</scope>
</reference>
<evidence type="ECO:0000256" key="1">
    <source>
        <dbReference type="ARBA" id="ARBA00005771"/>
    </source>
</evidence>
<gene>
    <name evidence="4" type="ORF">PMEA_00024259</name>
</gene>
<dbReference type="SUPFAM" id="SSF52540">
    <property type="entry name" value="P-loop containing nucleoside triphosphate hydrolases"/>
    <property type="match status" value="1"/>
</dbReference>
<comment type="caution">
    <text evidence="4">The sequence shown here is derived from an EMBL/GenBank/DDBJ whole genome shotgun (WGS) entry which is preliminary data.</text>
</comment>
<sequence>MSQLSPGPRLLHSHLTHDVIPQGEGDDERCKYIYIARNPKDVAVSFYEFMKEHGSLAGYNGPWEFFARLFATGKVSYGHWSDHVLGWWRHRDDPNVLFLKYEDLIKDLHSNVCTIAKFLGKQLSEDIITKIAEQCSFKGMKKNMSNYWVECTAQGPKLLRKGKIGDWKNYFTPEQNKMFENEVMNKLIGTGLEFDFEG</sequence>
<proteinExistence type="inferred from homology"/>
<name>A0AAU9XJS6_9CNID</name>
<accession>A0AAU9XJS6</accession>
<dbReference type="InterPro" id="IPR000863">
    <property type="entry name" value="Sulfotransferase_dom"/>
</dbReference>
<protein>
    <recommendedName>
        <fullName evidence="3">Sulfotransferase domain-containing protein</fullName>
    </recommendedName>
</protein>
<evidence type="ECO:0000313" key="4">
    <source>
        <dbReference type="EMBL" id="CAH3148701.1"/>
    </source>
</evidence>
<dbReference type="Proteomes" id="UP001159428">
    <property type="component" value="Unassembled WGS sequence"/>
</dbReference>
<evidence type="ECO:0000256" key="2">
    <source>
        <dbReference type="ARBA" id="ARBA00022679"/>
    </source>
</evidence>
<dbReference type="InterPro" id="IPR027417">
    <property type="entry name" value="P-loop_NTPase"/>
</dbReference>
<keyword evidence="2" id="KW-0808">Transferase</keyword>
<feature type="domain" description="Sulfotransferase" evidence="3">
    <location>
        <begin position="5"/>
        <end position="188"/>
    </location>
</feature>
<dbReference type="EMBL" id="CALNXJ010000045">
    <property type="protein sequence ID" value="CAH3148701.1"/>
    <property type="molecule type" value="Genomic_DNA"/>
</dbReference>